<evidence type="ECO:0000256" key="1">
    <source>
        <dbReference type="SAM" id="MobiDB-lite"/>
    </source>
</evidence>
<dbReference type="AlphaFoldDB" id="A0AAN9TCC3"/>
<evidence type="ECO:0000313" key="2">
    <source>
        <dbReference type="EMBL" id="KAK7583663.1"/>
    </source>
</evidence>
<sequence>MPEKMHGEKTRGALIVIPIDAPALLVDRRKAELHPPPAPRPRQHLNHVLGAASPSRPSIDAHTTSERSPRRAAPRSSAPPRRRRSRAEFLNEYRILYSLLGFSRYFSY</sequence>
<evidence type="ECO:0000313" key="3">
    <source>
        <dbReference type="Proteomes" id="UP001367676"/>
    </source>
</evidence>
<proteinExistence type="predicted"/>
<gene>
    <name evidence="2" type="ORF">V9T40_004626</name>
</gene>
<dbReference type="EMBL" id="JBBCAQ010000032">
    <property type="protein sequence ID" value="KAK7583663.1"/>
    <property type="molecule type" value="Genomic_DNA"/>
</dbReference>
<feature type="region of interest" description="Disordered" evidence="1">
    <location>
        <begin position="28"/>
        <end position="85"/>
    </location>
</feature>
<keyword evidence="3" id="KW-1185">Reference proteome</keyword>
<accession>A0AAN9TCC3</accession>
<comment type="caution">
    <text evidence="2">The sequence shown here is derived from an EMBL/GenBank/DDBJ whole genome shotgun (WGS) entry which is preliminary data.</text>
</comment>
<protein>
    <submittedName>
        <fullName evidence="2">Uncharacterized protein</fullName>
    </submittedName>
</protein>
<organism evidence="2 3">
    <name type="scientific">Parthenolecanium corni</name>
    <dbReference type="NCBI Taxonomy" id="536013"/>
    <lineage>
        <taxon>Eukaryota</taxon>
        <taxon>Metazoa</taxon>
        <taxon>Ecdysozoa</taxon>
        <taxon>Arthropoda</taxon>
        <taxon>Hexapoda</taxon>
        <taxon>Insecta</taxon>
        <taxon>Pterygota</taxon>
        <taxon>Neoptera</taxon>
        <taxon>Paraneoptera</taxon>
        <taxon>Hemiptera</taxon>
        <taxon>Sternorrhyncha</taxon>
        <taxon>Coccoidea</taxon>
        <taxon>Coccidae</taxon>
        <taxon>Parthenolecanium</taxon>
    </lineage>
</organism>
<dbReference type="Proteomes" id="UP001367676">
    <property type="component" value="Unassembled WGS sequence"/>
</dbReference>
<name>A0AAN9TCC3_9HEMI</name>
<reference evidence="2 3" key="1">
    <citation type="submission" date="2024-03" db="EMBL/GenBank/DDBJ databases">
        <title>Adaptation during the transition from Ophiocordyceps entomopathogen to insect associate is accompanied by gene loss and intensified selection.</title>
        <authorList>
            <person name="Ward C.M."/>
            <person name="Onetto C.A."/>
            <person name="Borneman A.R."/>
        </authorList>
    </citation>
    <scope>NUCLEOTIDE SEQUENCE [LARGE SCALE GENOMIC DNA]</scope>
    <source>
        <strain evidence="2">AWRI1</strain>
        <tissue evidence="2">Single Adult Female</tissue>
    </source>
</reference>